<comment type="caution">
    <text evidence="3">The sequence shown here is derived from an EMBL/GenBank/DDBJ whole genome shotgun (WGS) entry which is preliminary data.</text>
</comment>
<feature type="signal peptide" evidence="2">
    <location>
        <begin position="1"/>
        <end position="17"/>
    </location>
</feature>
<protein>
    <submittedName>
        <fullName evidence="3">Uncharacterized protein</fullName>
    </submittedName>
</protein>
<name>A0AAV5T573_9BILA</name>
<dbReference type="EMBL" id="BTSX01000003">
    <property type="protein sequence ID" value="GMS89627.1"/>
    <property type="molecule type" value="Genomic_DNA"/>
</dbReference>
<evidence type="ECO:0000313" key="4">
    <source>
        <dbReference type="Proteomes" id="UP001432027"/>
    </source>
</evidence>
<feature type="compositionally biased region" description="Gly residues" evidence="1">
    <location>
        <begin position="43"/>
        <end position="57"/>
    </location>
</feature>
<organism evidence="3 4">
    <name type="scientific">Pristionchus entomophagus</name>
    <dbReference type="NCBI Taxonomy" id="358040"/>
    <lineage>
        <taxon>Eukaryota</taxon>
        <taxon>Metazoa</taxon>
        <taxon>Ecdysozoa</taxon>
        <taxon>Nematoda</taxon>
        <taxon>Chromadorea</taxon>
        <taxon>Rhabditida</taxon>
        <taxon>Rhabditina</taxon>
        <taxon>Diplogasteromorpha</taxon>
        <taxon>Diplogasteroidea</taxon>
        <taxon>Neodiplogasteridae</taxon>
        <taxon>Pristionchus</taxon>
    </lineage>
</organism>
<feature type="non-terminal residue" evidence="3">
    <location>
        <position position="75"/>
    </location>
</feature>
<feature type="non-terminal residue" evidence="3">
    <location>
        <position position="1"/>
    </location>
</feature>
<proteinExistence type="predicted"/>
<reference evidence="3" key="1">
    <citation type="submission" date="2023-10" db="EMBL/GenBank/DDBJ databases">
        <title>Genome assembly of Pristionchus species.</title>
        <authorList>
            <person name="Yoshida K."/>
            <person name="Sommer R.J."/>
        </authorList>
    </citation>
    <scope>NUCLEOTIDE SEQUENCE</scope>
    <source>
        <strain evidence="3">RS0144</strain>
    </source>
</reference>
<evidence type="ECO:0000256" key="1">
    <source>
        <dbReference type="SAM" id="MobiDB-lite"/>
    </source>
</evidence>
<evidence type="ECO:0000313" key="3">
    <source>
        <dbReference type="EMBL" id="GMS89627.1"/>
    </source>
</evidence>
<accession>A0AAV5T573</accession>
<keyword evidence="4" id="KW-1185">Reference proteome</keyword>
<sequence>LLLLLLPLLLVDSYLLGRSLLDIESRLDRTLATECCGSSRRGGNTGRGSDDGSGSGDGCIDECGHCCSGGSGWSG</sequence>
<dbReference type="Proteomes" id="UP001432027">
    <property type="component" value="Unassembled WGS sequence"/>
</dbReference>
<gene>
    <name evidence="3" type="ORF">PENTCL1PPCAC_11802</name>
</gene>
<keyword evidence="2" id="KW-0732">Signal</keyword>
<evidence type="ECO:0000256" key="2">
    <source>
        <dbReference type="SAM" id="SignalP"/>
    </source>
</evidence>
<feature type="region of interest" description="Disordered" evidence="1">
    <location>
        <begin position="36"/>
        <end position="61"/>
    </location>
</feature>
<dbReference type="AlphaFoldDB" id="A0AAV5T573"/>
<feature type="chain" id="PRO_5043316148" evidence="2">
    <location>
        <begin position="18"/>
        <end position="75"/>
    </location>
</feature>